<sequence length="124" mass="15096">MDFKEDQLAIEAHVRMRSGWRDMDEISEEEYLTYAYEYMEEHPFESWLVVNKREAIIYDRIDGQFWAMRTFPGMPFLWEKGFFWHSVGVYVGRFGQRRRERPSRVRMLAEYFGLVEPASEDYAE</sequence>
<dbReference type="AlphaFoldDB" id="A0A094PTC8"/>
<comment type="caution">
    <text evidence="1">The sequence shown here is derived from an EMBL/GenBank/DDBJ whole genome shotgun (WGS) entry which is preliminary data.</text>
</comment>
<proteinExistence type="predicted"/>
<dbReference type="EMBL" id="JNSL01000150">
    <property type="protein sequence ID" value="KGA14377.1"/>
    <property type="molecule type" value="Genomic_DNA"/>
</dbReference>
<name>A0A094PTC8_9ZZZZ</name>
<evidence type="ECO:0000313" key="1">
    <source>
        <dbReference type="EMBL" id="KGA14377.1"/>
    </source>
</evidence>
<organism evidence="1">
    <name type="scientific">freshwater metagenome</name>
    <dbReference type="NCBI Taxonomy" id="449393"/>
    <lineage>
        <taxon>unclassified sequences</taxon>
        <taxon>metagenomes</taxon>
        <taxon>ecological metagenomes</taxon>
    </lineage>
</organism>
<protein>
    <submittedName>
        <fullName evidence="1">Uncharacterized protein</fullName>
    </submittedName>
</protein>
<reference evidence="1" key="1">
    <citation type="submission" date="2014-06" db="EMBL/GenBank/DDBJ databases">
        <title>Key roles for freshwater Actinobacteria revealed by deep metagenomic sequencing.</title>
        <authorList>
            <person name="Ghai R."/>
            <person name="Mizuno C.M."/>
            <person name="Picazo A."/>
            <person name="Camacho A."/>
            <person name="Rodriguez-Valera F."/>
        </authorList>
    </citation>
    <scope>NUCLEOTIDE SEQUENCE</scope>
</reference>
<gene>
    <name evidence="1" type="ORF">GM51_17405</name>
</gene>
<accession>A0A094PTC8</accession>